<dbReference type="Proteomes" id="UP000000292">
    <property type="component" value="Chromosome"/>
</dbReference>
<evidence type="ECO:0000313" key="1">
    <source>
        <dbReference type="EMBL" id="AEJ43245.1"/>
    </source>
</evidence>
<name>F8IHV4_ALIAT</name>
<reference evidence="1 2" key="1">
    <citation type="journal article" date="2011" name="J. Bacteriol.">
        <title>Complete Genome Sequence of Alicyclobacillus acidocaldarius Strain Tc-4-1.</title>
        <authorList>
            <person name="Chen Y."/>
            <person name="He Y."/>
            <person name="Zhang B."/>
            <person name="Yang J."/>
            <person name="Li W."/>
            <person name="Dong Z."/>
            <person name="Hu S."/>
        </authorList>
    </citation>
    <scope>NUCLEOTIDE SEQUENCE [LARGE SCALE GENOMIC DNA]</scope>
    <source>
        <strain evidence="1 2">Tc-4-1</strain>
    </source>
</reference>
<dbReference type="PATRIC" id="fig|1048834.4.peg.1243"/>
<sequence length="40" mass="4398">MSPYGYGAQKNRTNVAMPSADLVPSIRIELRNTFDNVLTG</sequence>
<dbReference type="AlphaFoldDB" id="F8IHV4"/>
<organism evidence="1 2">
    <name type="scientific">Alicyclobacillus acidocaldarius (strain Tc-4-1)</name>
    <name type="common">Bacillus acidocaldarius</name>
    <dbReference type="NCBI Taxonomy" id="1048834"/>
    <lineage>
        <taxon>Bacteria</taxon>
        <taxon>Bacillati</taxon>
        <taxon>Bacillota</taxon>
        <taxon>Bacilli</taxon>
        <taxon>Bacillales</taxon>
        <taxon>Alicyclobacillaceae</taxon>
        <taxon>Alicyclobacillus</taxon>
    </lineage>
</organism>
<evidence type="ECO:0000313" key="2">
    <source>
        <dbReference type="Proteomes" id="UP000000292"/>
    </source>
</evidence>
<proteinExistence type="predicted"/>
<gene>
    <name evidence="1" type="ordered locus">TC41_1306</name>
</gene>
<accession>F8IHV4</accession>
<dbReference type="KEGG" id="aad:TC41_1306"/>
<reference evidence="2" key="2">
    <citation type="submission" date="2011-06" db="EMBL/GenBank/DDBJ databases">
        <title>The complete genome sequence of Alicyclobacillus acidocaldarius sp. Tc-4-1.</title>
        <authorList>
            <person name="Chen Y."/>
            <person name="He Y."/>
            <person name="Dong Z."/>
            <person name="Hu S."/>
        </authorList>
    </citation>
    <scope>NUCLEOTIDE SEQUENCE [LARGE SCALE GENOMIC DNA]</scope>
    <source>
        <strain evidence="2">Tc-4-1</strain>
    </source>
</reference>
<dbReference type="EMBL" id="CP002902">
    <property type="protein sequence ID" value="AEJ43245.1"/>
    <property type="molecule type" value="Genomic_DNA"/>
</dbReference>
<protein>
    <submittedName>
        <fullName evidence="1">Uncharacterized protein</fullName>
    </submittedName>
</protein>
<dbReference type="HOGENOM" id="CLU_3283802_0_0_9"/>